<comment type="catalytic activity">
    <reaction evidence="1">
        <text>3-hydroxy-2-methylpropanoyl-CoA + H2O = 3-hydroxy-2-methylpropanoate + CoA + H(+)</text>
        <dbReference type="Rhea" id="RHEA:20888"/>
        <dbReference type="ChEBI" id="CHEBI:11805"/>
        <dbReference type="ChEBI" id="CHEBI:15377"/>
        <dbReference type="ChEBI" id="CHEBI:15378"/>
        <dbReference type="ChEBI" id="CHEBI:57287"/>
        <dbReference type="ChEBI" id="CHEBI:57340"/>
        <dbReference type="EC" id="3.1.2.4"/>
    </reaction>
</comment>
<dbReference type="GO" id="GO:0003860">
    <property type="term" value="F:3-hydroxyisobutyryl-CoA hydrolase activity"/>
    <property type="evidence" value="ECO:0007669"/>
    <property type="project" value="UniProtKB-EC"/>
</dbReference>
<evidence type="ECO:0000259" key="4">
    <source>
        <dbReference type="Pfam" id="PF16113"/>
    </source>
</evidence>
<gene>
    <name evidence="5" type="ORF">FM125_08565</name>
</gene>
<evidence type="ECO:0000256" key="3">
    <source>
        <dbReference type="ARBA" id="ARBA00022801"/>
    </source>
</evidence>
<sequence>MTDAQTAQPTDELLIEQRGRLGVLTLNRPKAINALTFEMVKGIRAQLLEWKDDDSVQTVLVRGAGDRGLCAGGDIVSIYHSIKAGDVAEGEEFFATEYAMNHMIGDYPKPIVAFQDGIVLGGGVGVSGHASHRVATERTRWGMPETGIGFVPDVGGTYLISRLPSEFGLHVGMTGEHITGADAVALGLSTHHVSSETLDEIAAALEAEKPDAVLERFATEPGESPLWQQRPWIDECYAKDTPAKIIEALRARDEEAAHKAADRLEKLSPTAVSVTLAAVRRARRAKDLAAVLKTEYRTTAAHLRGHDFAEGIRALLVDKDKNPQWRPATLDEVTPELVESHFAEPETGDLTL</sequence>
<dbReference type="PANTHER" id="PTHR43176">
    <property type="entry name" value="3-HYDROXYISOBUTYRYL-COA HYDROLASE-RELATED"/>
    <property type="match status" value="1"/>
</dbReference>
<name>A0A1R4JHJ5_9MICC</name>
<dbReference type="Pfam" id="PF16113">
    <property type="entry name" value="ECH_2"/>
    <property type="match status" value="1"/>
</dbReference>
<dbReference type="InterPro" id="IPR032259">
    <property type="entry name" value="HIBYL-CoA-H"/>
</dbReference>
<dbReference type="CDD" id="cd06558">
    <property type="entry name" value="crotonase-like"/>
    <property type="match status" value="1"/>
</dbReference>
<feature type="domain" description="Enoyl-CoA hydratase/isomerase" evidence="4">
    <location>
        <begin position="22"/>
        <end position="342"/>
    </location>
</feature>
<dbReference type="InterPro" id="IPR045004">
    <property type="entry name" value="ECH_dom"/>
</dbReference>
<dbReference type="NCBIfam" id="NF004127">
    <property type="entry name" value="PRK05617.1"/>
    <property type="match status" value="1"/>
</dbReference>
<dbReference type="GO" id="GO:0006574">
    <property type="term" value="P:L-valine catabolic process"/>
    <property type="evidence" value="ECO:0007669"/>
    <property type="project" value="TreeGrafter"/>
</dbReference>
<evidence type="ECO:0000313" key="5">
    <source>
        <dbReference type="EMBL" id="SJN31489.1"/>
    </source>
</evidence>
<dbReference type="InterPro" id="IPR029045">
    <property type="entry name" value="ClpP/crotonase-like_dom_sf"/>
</dbReference>
<dbReference type="RefSeq" id="WP_087134303.1">
    <property type="nucleotide sequence ID" value="NZ_FUKP01000060.1"/>
</dbReference>
<keyword evidence="3 5" id="KW-0378">Hydrolase</keyword>
<dbReference type="GO" id="GO:0005829">
    <property type="term" value="C:cytosol"/>
    <property type="evidence" value="ECO:0007669"/>
    <property type="project" value="TreeGrafter"/>
</dbReference>
<dbReference type="EC" id="3.1.2.4" evidence="2"/>
<evidence type="ECO:0000256" key="1">
    <source>
        <dbReference type="ARBA" id="ARBA00001709"/>
    </source>
</evidence>
<evidence type="ECO:0000256" key="2">
    <source>
        <dbReference type="ARBA" id="ARBA00011915"/>
    </source>
</evidence>
<proteinExistence type="predicted"/>
<dbReference type="PANTHER" id="PTHR43176:SF3">
    <property type="entry name" value="3-HYDROXYISOBUTYRYL-COA HYDROLASE, MITOCHONDRIAL"/>
    <property type="match status" value="1"/>
</dbReference>
<dbReference type="EMBL" id="FUKP01000060">
    <property type="protein sequence ID" value="SJN31489.1"/>
    <property type="molecule type" value="Genomic_DNA"/>
</dbReference>
<dbReference type="SUPFAM" id="SSF52096">
    <property type="entry name" value="ClpP/crotonase"/>
    <property type="match status" value="1"/>
</dbReference>
<evidence type="ECO:0000313" key="6">
    <source>
        <dbReference type="Proteomes" id="UP000196230"/>
    </source>
</evidence>
<dbReference type="AlphaFoldDB" id="A0A1R4JHJ5"/>
<dbReference type="Gene3D" id="3.90.226.10">
    <property type="entry name" value="2-enoyl-CoA Hydratase, Chain A, domain 1"/>
    <property type="match status" value="1"/>
</dbReference>
<dbReference type="Proteomes" id="UP000196230">
    <property type="component" value="Unassembled WGS sequence"/>
</dbReference>
<accession>A0A1R4JHJ5</accession>
<protein>
    <recommendedName>
        <fullName evidence="2">3-hydroxyisobutyryl-CoA hydrolase</fullName>
        <ecNumber evidence="2">3.1.2.4</ecNumber>
    </recommendedName>
</protein>
<organism evidence="5 6">
    <name type="scientific">Micrococcus lylae</name>
    <dbReference type="NCBI Taxonomy" id="1273"/>
    <lineage>
        <taxon>Bacteria</taxon>
        <taxon>Bacillati</taxon>
        <taxon>Actinomycetota</taxon>
        <taxon>Actinomycetes</taxon>
        <taxon>Micrococcales</taxon>
        <taxon>Micrococcaceae</taxon>
        <taxon>Micrococcus</taxon>
    </lineage>
</organism>
<reference evidence="5 6" key="1">
    <citation type="submission" date="2017-02" db="EMBL/GenBank/DDBJ databases">
        <authorList>
            <person name="Peterson S.W."/>
        </authorList>
    </citation>
    <scope>NUCLEOTIDE SEQUENCE [LARGE SCALE GENOMIC DNA]</scope>
    <source>
        <strain evidence="5 6">2B3F</strain>
    </source>
</reference>